<dbReference type="KEGG" id="ccp:CHC_T00003088001"/>
<keyword evidence="1" id="KW-0812">Transmembrane</keyword>
<feature type="transmembrane region" description="Helical" evidence="1">
    <location>
        <begin position="268"/>
        <end position="291"/>
    </location>
</feature>
<dbReference type="PANTHER" id="PTHR37185">
    <property type="entry name" value="MEMBRANE PROTEIN"/>
    <property type="match status" value="1"/>
</dbReference>
<dbReference type="GeneID" id="17321923"/>
<keyword evidence="1" id="KW-1133">Transmembrane helix</keyword>
<dbReference type="InterPro" id="IPR018710">
    <property type="entry name" value="DUF2232"/>
</dbReference>
<feature type="transmembrane region" description="Helical" evidence="1">
    <location>
        <begin position="156"/>
        <end position="179"/>
    </location>
</feature>
<sequence>MSLPDAARSATVAWLYLTSCGPPLSRPPRAPQPRRPSFANRLLTFVRSRSRLSRPPRAAPKPEITDEEWRQLILEFEQRADDKYDPEAIPPAGRLGRLDPAQFESLSYVFCGAMTAITTVFWYLGRILRMDSVLLLFYPLPAMYVASRFGLRFADLTLLCSVFLIFTVMGPLYAGLYFLNTGLLILTYSRALWYRWGWKLTLLGGGLAKGVGLALQLAWISVILRYNAWKAAAIQVTAMLTFMGNIANKVLGRVVFGEPGMSAVQAGLSVVVVLHSFYHVFFTLLFMSILLTRLRAHLVREPPDVPGVEWLLKRATRSKTS</sequence>
<organism evidence="2 3">
    <name type="scientific">Chondrus crispus</name>
    <name type="common">Carrageen Irish moss</name>
    <name type="synonym">Polymorpha crispa</name>
    <dbReference type="NCBI Taxonomy" id="2769"/>
    <lineage>
        <taxon>Eukaryota</taxon>
        <taxon>Rhodophyta</taxon>
        <taxon>Florideophyceae</taxon>
        <taxon>Rhodymeniophycidae</taxon>
        <taxon>Gigartinales</taxon>
        <taxon>Gigartinaceae</taxon>
        <taxon>Chondrus</taxon>
    </lineage>
</organism>
<reference evidence="3" key="1">
    <citation type="journal article" date="2013" name="Proc. Natl. Acad. Sci. U.S.A.">
        <title>Genome structure and metabolic features in the red seaweed Chondrus crispus shed light on evolution of the Archaeplastida.</title>
        <authorList>
            <person name="Collen J."/>
            <person name="Porcel B."/>
            <person name="Carre W."/>
            <person name="Ball S.G."/>
            <person name="Chaparro C."/>
            <person name="Tonon T."/>
            <person name="Barbeyron T."/>
            <person name="Michel G."/>
            <person name="Noel B."/>
            <person name="Valentin K."/>
            <person name="Elias M."/>
            <person name="Artiguenave F."/>
            <person name="Arun A."/>
            <person name="Aury J.M."/>
            <person name="Barbosa-Neto J.F."/>
            <person name="Bothwell J.H."/>
            <person name="Bouget F.Y."/>
            <person name="Brillet L."/>
            <person name="Cabello-Hurtado F."/>
            <person name="Capella-Gutierrez S."/>
            <person name="Charrier B."/>
            <person name="Cladiere L."/>
            <person name="Cock J.M."/>
            <person name="Coelho S.M."/>
            <person name="Colleoni C."/>
            <person name="Czjzek M."/>
            <person name="Da Silva C."/>
            <person name="Delage L."/>
            <person name="Denoeud F."/>
            <person name="Deschamps P."/>
            <person name="Dittami S.M."/>
            <person name="Gabaldon T."/>
            <person name="Gachon C.M."/>
            <person name="Groisillier A."/>
            <person name="Herve C."/>
            <person name="Jabbari K."/>
            <person name="Katinka M."/>
            <person name="Kloareg B."/>
            <person name="Kowalczyk N."/>
            <person name="Labadie K."/>
            <person name="Leblanc C."/>
            <person name="Lopez P.J."/>
            <person name="McLachlan D.H."/>
            <person name="Meslet-Cladiere L."/>
            <person name="Moustafa A."/>
            <person name="Nehr Z."/>
            <person name="Nyvall Collen P."/>
            <person name="Panaud O."/>
            <person name="Partensky F."/>
            <person name="Poulain J."/>
            <person name="Rensing S.A."/>
            <person name="Rousvoal S."/>
            <person name="Samson G."/>
            <person name="Symeonidi A."/>
            <person name="Weissenbach J."/>
            <person name="Zambounis A."/>
            <person name="Wincker P."/>
            <person name="Boyen C."/>
        </authorList>
    </citation>
    <scope>NUCLEOTIDE SEQUENCE [LARGE SCALE GENOMIC DNA]</scope>
    <source>
        <strain evidence="3">cv. Stackhouse</strain>
    </source>
</reference>
<dbReference type="OMA" id="FREDIWD"/>
<evidence type="ECO:0008006" key="4">
    <source>
        <dbReference type="Google" id="ProtNLM"/>
    </source>
</evidence>
<evidence type="ECO:0000313" key="3">
    <source>
        <dbReference type="Proteomes" id="UP000012073"/>
    </source>
</evidence>
<dbReference type="Pfam" id="PF09991">
    <property type="entry name" value="DUF2232"/>
    <property type="match status" value="1"/>
</dbReference>
<proteinExistence type="predicted"/>
<keyword evidence="3" id="KW-1185">Reference proteome</keyword>
<protein>
    <recommendedName>
        <fullName evidence="4">DUF2232 domain-containing protein</fullName>
    </recommendedName>
</protein>
<dbReference type="STRING" id="2769.R7QA90"/>
<feature type="transmembrane region" description="Helical" evidence="1">
    <location>
        <begin position="200"/>
        <end position="222"/>
    </location>
</feature>
<dbReference type="PhylomeDB" id="R7QA90"/>
<dbReference type="Proteomes" id="UP000012073">
    <property type="component" value="Unassembled WGS sequence"/>
</dbReference>
<keyword evidence="1" id="KW-0472">Membrane</keyword>
<dbReference type="PANTHER" id="PTHR37185:SF3">
    <property type="entry name" value="MEMBRANE PROTEIN"/>
    <property type="match status" value="1"/>
</dbReference>
<feature type="transmembrane region" description="Helical" evidence="1">
    <location>
        <begin position="105"/>
        <end position="125"/>
    </location>
</feature>
<name>R7QA90_CHOCR</name>
<evidence type="ECO:0000313" key="2">
    <source>
        <dbReference type="EMBL" id="CDF34385.1"/>
    </source>
</evidence>
<evidence type="ECO:0000256" key="1">
    <source>
        <dbReference type="SAM" id="Phobius"/>
    </source>
</evidence>
<dbReference type="RefSeq" id="XP_005714204.1">
    <property type="nucleotide sequence ID" value="XM_005714147.1"/>
</dbReference>
<dbReference type="Gramene" id="CDF34385">
    <property type="protein sequence ID" value="CDF34385"/>
    <property type="gene ID" value="CHC_T00003088001"/>
</dbReference>
<feature type="transmembrane region" description="Helical" evidence="1">
    <location>
        <begin position="228"/>
        <end position="247"/>
    </location>
</feature>
<dbReference type="EMBL" id="HG001690">
    <property type="protein sequence ID" value="CDF34385.1"/>
    <property type="molecule type" value="Genomic_DNA"/>
</dbReference>
<accession>R7QA90</accession>
<gene>
    <name evidence="2" type="ORF">CHC_T00003088001</name>
</gene>
<dbReference type="OrthoDB" id="2019412at2759"/>
<feature type="transmembrane region" description="Helical" evidence="1">
    <location>
        <begin position="132"/>
        <end position="150"/>
    </location>
</feature>
<dbReference type="AlphaFoldDB" id="R7QA90"/>